<reference evidence="7 8" key="1">
    <citation type="submission" date="2021-03" db="EMBL/GenBank/DDBJ databases">
        <title>Genomic Encyclopedia of Type Strains, Phase IV (KMG-IV): sequencing the most valuable type-strain genomes for metagenomic binning, comparative biology and taxonomic classification.</title>
        <authorList>
            <person name="Goeker M."/>
        </authorList>
    </citation>
    <scope>NUCLEOTIDE SEQUENCE [LARGE SCALE GENOMIC DNA]</scope>
    <source>
        <strain evidence="7 8">DSM 25790</strain>
    </source>
</reference>
<dbReference type="InterPro" id="IPR027417">
    <property type="entry name" value="P-loop_NTPase"/>
</dbReference>
<keyword evidence="6" id="KW-0067">ATP-binding</keyword>
<evidence type="ECO:0000256" key="5">
    <source>
        <dbReference type="ARBA" id="ARBA00022741"/>
    </source>
</evidence>
<comment type="pathway">
    <text evidence="1">One-carbon metabolism; tetrahydrofolate interconversion.</text>
</comment>
<dbReference type="InterPro" id="IPR000559">
    <property type="entry name" value="Formate_THF_ligase"/>
</dbReference>
<dbReference type="Pfam" id="PF01268">
    <property type="entry name" value="FTHFS"/>
    <property type="match status" value="1"/>
</dbReference>
<name>A0ABS4S4C3_9BACI</name>
<evidence type="ECO:0000256" key="3">
    <source>
        <dbReference type="ARBA" id="ARBA00022563"/>
    </source>
</evidence>
<keyword evidence="8" id="KW-1185">Reference proteome</keyword>
<organism evidence="7 8">
    <name type="scientific">Virgibacillus alimentarius</name>
    <dbReference type="NCBI Taxonomy" id="698769"/>
    <lineage>
        <taxon>Bacteria</taxon>
        <taxon>Bacillati</taxon>
        <taxon>Bacillota</taxon>
        <taxon>Bacilli</taxon>
        <taxon>Bacillales</taxon>
        <taxon>Bacillaceae</taxon>
        <taxon>Virgibacillus</taxon>
    </lineage>
</organism>
<comment type="caution">
    <text evidence="7">The sequence shown here is derived from an EMBL/GenBank/DDBJ whole genome shotgun (WGS) entry which is preliminary data.</text>
</comment>
<dbReference type="SUPFAM" id="SSF52540">
    <property type="entry name" value="P-loop containing nucleoside triphosphate hydrolases"/>
    <property type="match status" value="1"/>
</dbReference>
<dbReference type="EMBL" id="JAGIKX010000001">
    <property type="protein sequence ID" value="MBP2256333.1"/>
    <property type="molecule type" value="Genomic_DNA"/>
</dbReference>
<keyword evidence="5" id="KW-0547">Nucleotide-binding</keyword>
<dbReference type="Gene3D" id="3.10.410.10">
    <property type="entry name" value="Formyltetrahydrofolate synthetase, domain 3"/>
    <property type="match status" value="1"/>
</dbReference>
<accession>A0ABS4S4C3</accession>
<gene>
    <name evidence="7" type="ORF">J2Z81_000265</name>
</gene>
<keyword evidence="3" id="KW-0554">One-carbon metabolism</keyword>
<evidence type="ECO:0000256" key="2">
    <source>
        <dbReference type="ARBA" id="ARBA00012295"/>
    </source>
</evidence>
<dbReference type="Gene3D" id="3.40.50.300">
    <property type="entry name" value="P-loop containing nucleotide triphosphate hydrolases"/>
    <property type="match status" value="1"/>
</dbReference>
<proteinExistence type="predicted"/>
<evidence type="ECO:0000256" key="4">
    <source>
        <dbReference type="ARBA" id="ARBA00022598"/>
    </source>
</evidence>
<keyword evidence="4" id="KW-0436">Ligase</keyword>
<dbReference type="EC" id="6.3.4.3" evidence="2"/>
<evidence type="ECO:0000313" key="8">
    <source>
        <dbReference type="Proteomes" id="UP001519294"/>
    </source>
</evidence>
<evidence type="ECO:0000256" key="6">
    <source>
        <dbReference type="ARBA" id="ARBA00022840"/>
    </source>
</evidence>
<sequence>MATKTASKLGDYVVTEAGFGADLGAEKFLDIKSRAGNINTEAVVIVATVRALKMHGGVPVDQLTAESVDALKAGMENLKKHIETIEEFGLPYVVAINKFPTDTEAETDFIQSWCESRNVDVALTDVWAHGGEGGIELAEKLINKIDSAKRNFQYVYALEDSLETKIRKIAQKIYGARDIELSAQAKKQIAFYEKEGWGNLPVCMAKTQYSLSDDPSLLGRPKGFTITIRELRPSIGAGFIIVLTGEMMTMPGLPENPAALNMDVTNDGKVIGLF</sequence>
<evidence type="ECO:0000256" key="1">
    <source>
        <dbReference type="ARBA" id="ARBA00004777"/>
    </source>
</evidence>
<dbReference type="InterPro" id="IPR020628">
    <property type="entry name" value="Formate_THF_ligase_CS"/>
</dbReference>
<dbReference type="Proteomes" id="UP001519294">
    <property type="component" value="Unassembled WGS sequence"/>
</dbReference>
<protein>
    <recommendedName>
        <fullName evidence="2">formate--tetrahydrofolate ligase</fullName>
        <ecNumber evidence="2">6.3.4.3</ecNumber>
    </recommendedName>
</protein>
<dbReference type="PROSITE" id="PS00722">
    <property type="entry name" value="FTHFS_2"/>
    <property type="match status" value="1"/>
</dbReference>
<evidence type="ECO:0000313" key="7">
    <source>
        <dbReference type="EMBL" id="MBP2256333.1"/>
    </source>
</evidence>